<organism evidence="2 3">
    <name type="scientific">Caenorhabditis auriculariae</name>
    <dbReference type="NCBI Taxonomy" id="2777116"/>
    <lineage>
        <taxon>Eukaryota</taxon>
        <taxon>Metazoa</taxon>
        <taxon>Ecdysozoa</taxon>
        <taxon>Nematoda</taxon>
        <taxon>Chromadorea</taxon>
        <taxon>Rhabditida</taxon>
        <taxon>Rhabditina</taxon>
        <taxon>Rhabditomorpha</taxon>
        <taxon>Rhabditoidea</taxon>
        <taxon>Rhabditidae</taxon>
        <taxon>Peloderinae</taxon>
        <taxon>Caenorhabditis</taxon>
    </lineage>
</organism>
<comment type="caution">
    <text evidence="2">The sequence shown here is derived from an EMBL/GenBank/DDBJ whole genome shotgun (WGS) entry which is preliminary data.</text>
</comment>
<feature type="region of interest" description="Disordered" evidence="1">
    <location>
        <begin position="1"/>
        <end position="60"/>
    </location>
</feature>
<sequence length="80" mass="9191">MFSLRNKGHPTFPTAIIDIQKDNDGVGDRRPDVEQRDHVVDRNPRKARNPGSASRPRRNEPFFMRLGGFLIVAIQKIPNR</sequence>
<keyword evidence="3" id="KW-1185">Reference proteome</keyword>
<protein>
    <submittedName>
        <fullName evidence="2">Uncharacterized protein</fullName>
    </submittedName>
</protein>
<accession>A0A8S1HDS1</accession>
<evidence type="ECO:0000256" key="1">
    <source>
        <dbReference type="SAM" id="MobiDB-lite"/>
    </source>
</evidence>
<dbReference type="AlphaFoldDB" id="A0A8S1HDS1"/>
<name>A0A8S1HDS1_9PELO</name>
<evidence type="ECO:0000313" key="3">
    <source>
        <dbReference type="Proteomes" id="UP000835052"/>
    </source>
</evidence>
<feature type="compositionally biased region" description="Basic and acidic residues" evidence="1">
    <location>
        <begin position="19"/>
        <end position="44"/>
    </location>
</feature>
<reference evidence="2" key="1">
    <citation type="submission" date="2020-10" db="EMBL/GenBank/DDBJ databases">
        <authorList>
            <person name="Kikuchi T."/>
        </authorList>
    </citation>
    <scope>NUCLEOTIDE SEQUENCE</scope>
    <source>
        <strain evidence="2">NKZ352</strain>
    </source>
</reference>
<evidence type="ECO:0000313" key="2">
    <source>
        <dbReference type="EMBL" id="CAD6192428.1"/>
    </source>
</evidence>
<dbReference type="EMBL" id="CAJGYM010000027">
    <property type="protein sequence ID" value="CAD6192428.1"/>
    <property type="molecule type" value="Genomic_DNA"/>
</dbReference>
<gene>
    <name evidence="2" type="ORF">CAUJ_LOCUS8347</name>
</gene>
<proteinExistence type="predicted"/>
<dbReference type="Proteomes" id="UP000835052">
    <property type="component" value="Unassembled WGS sequence"/>
</dbReference>